<keyword evidence="2" id="KW-1185">Reference proteome</keyword>
<comment type="caution">
    <text evidence="1">The sequence shown here is derived from an EMBL/GenBank/DDBJ whole genome shotgun (WGS) entry which is preliminary data.</text>
</comment>
<evidence type="ECO:0000313" key="2">
    <source>
        <dbReference type="Proteomes" id="UP001055057"/>
    </source>
</evidence>
<reference evidence="1" key="2">
    <citation type="submission" date="2021-08" db="EMBL/GenBank/DDBJ databases">
        <authorList>
            <person name="Tani A."/>
            <person name="Ola A."/>
            <person name="Ogura Y."/>
            <person name="Katsura K."/>
            <person name="Hayashi T."/>
        </authorList>
    </citation>
    <scope>NUCLEOTIDE SEQUENCE</scope>
    <source>
        <strain evidence="1">DSM 23632</strain>
    </source>
</reference>
<protein>
    <recommendedName>
        <fullName evidence="3">DUF4157 domain-containing protein</fullName>
    </recommendedName>
</protein>
<evidence type="ECO:0000313" key="1">
    <source>
        <dbReference type="EMBL" id="GJE61750.1"/>
    </source>
</evidence>
<dbReference type="InterPro" id="IPR028208">
    <property type="entry name" value="Effector_pro_NleD-like"/>
</dbReference>
<dbReference type="Proteomes" id="UP001055057">
    <property type="component" value="Unassembled WGS sequence"/>
</dbReference>
<dbReference type="EMBL" id="BPRB01000242">
    <property type="protein sequence ID" value="GJE61750.1"/>
    <property type="molecule type" value="Genomic_DNA"/>
</dbReference>
<proteinExistence type="predicted"/>
<sequence length="305" mass="34489">MSTDDDWKALVAADIRKALPSATAEQVLVSRGTAYGNSVKINTPWFPTWLKKNDPHRRRSLTASVADFQQRRQEFHDIIADLLSQIALYDIGNALFHELDATPNIVTIWPYGLYHDDANATAGVTHKDRPAATRPGFPIDPGMRSSILGTGAGADAMVHISPNQWDRSGPSGPGSRPDEILFHELVHASRQMRGRAYGMPVNAGYDNEEEYISVVLSNIYLSHKRQTVFRANHHGFHPLPQPERFLDNVQKVNLPPEELIERLRHTTLPFYYAIMRIPDETAWFNPVRDYERARFQALSWDPNAA</sequence>
<dbReference type="Pfam" id="PF14891">
    <property type="entry name" value="Peptidase_M91"/>
    <property type="match status" value="1"/>
</dbReference>
<reference evidence="1" key="1">
    <citation type="journal article" date="2021" name="Front. Microbiol.">
        <title>Comprehensive Comparative Genomics and Phenotyping of Methylobacterium Species.</title>
        <authorList>
            <person name="Alessa O."/>
            <person name="Ogura Y."/>
            <person name="Fujitani Y."/>
            <person name="Takami H."/>
            <person name="Hayashi T."/>
            <person name="Sahin N."/>
            <person name="Tani A."/>
        </authorList>
    </citation>
    <scope>NUCLEOTIDE SEQUENCE</scope>
    <source>
        <strain evidence="1">DSM 23632</strain>
    </source>
</reference>
<organism evidence="1 2">
    <name type="scientific">Methylobacterium trifolii</name>
    <dbReference type="NCBI Taxonomy" id="1003092"/>
    <lineage>
        <taxon>Bacteria</taxon>
        <taxon>Pseudomonadati</taxon>
        <taxon>Pseudomonadota</taxon>
        <taxon>Alphaproteobacteria</taxon>
        <taxon>Hyphomicrobiales</taxon>
        <taxon>Methylobacteriaceae</taxon>
        <taxon>Methylobacterium</taxon>
    </lineage>
</organism>
<evidence type="ECO:0008006" key="3">
    <source>
        <dbReference type="Google" id="ProtNLM"/>
    </source>
</evidence>
<accession>A0ABQ4U2R2</accession>
<dbReference type="RefSeq" id="WP_238184311.1">
    <property type="nucleotide sequence ID" value="NZ_BPRB01000242.1"/>
</dbReference>
<gene>
    <name evidence="1" type="ORF">MPOCJGCO_3875</name>
</gene>
<name>A0ABQ4U2R2_9HYPH</name>